<organism evidence="1 2">
    <name type="scientific">Sphaerodactylus townsendi</name>
    <dbReference type="NCBI Taxonomy" id="933632"/>
    <lineage>
        <taxon>Eukaryota</taxon>
        <taxon>Metazoa</taxon>
        <taxon>Chordata</taxon>
        <taxon>Craniata</taxon>
        <taxon>Vertebrata</taxon>
        <taxon>Euteleostomi</taxon>
        <taxon>Lepidosauria</taxon>
        <taxon>Squamata</taxon>
        <taxon>Bifurcata</taxon>
        <taxon>Gekkota</taxon>
        <taxon>Sphaerodactylidae</taxon>
        <taxon>Sphaerodactylus</taxon>
    </lineage>
</organism>
<dbReference type="EMBL" id="CM037614">
    <property type="protein sequence ID" value="KAH8017819.1"/>
    <property type="molecule type" value="Genomic_DNA"/>
</dbReference>
<gene>
    <name evidence="1" type="ORF">K3G42_032784</name>
</gene>
<keyword evidence="2" id="KW-1185">Reference proteome</keyword>
<name>A0ACB8GF65_9SAUR</name>
<evidence type="ECO:0000313" key="2">
    <source>
        <dbReference type="Proteomes" id="UP000827872"/>
    </source>
</evidence>
<evidence type="ECO:0000313" key="1">
    <source>
        <dbReference type="EMBL" id="KAH8017819.1"/>
    </source>
</evidence>
<protein>
    <submittedName>
        <fullName evidence="1">Uncharacterized protein</fullName>
    </submittedName>
</protein>
<proteinExistence type="predicted"/>
<comment type="caution">
    <text evidence="1">The sequence shown here is derived from an EMBL/GenBank/DDBJ whole genome shotgun (WGS) entry which is preliminary data.</text>
</comment>
<dbReference type="Proteomes" id="UP000827872">
    <property type="component" value="Linkage Group LG01"/>
</dbReference>
<accession>A0ACB8GF65</accession>
<reference evidence="1" key="1">
    <citation type="submission" date="2021-08" db="EMBL/GenBank/DDBJ databases">
        <title>The first chromosome-level gecko genome reveals the dynamic sex chromosomes of Neotropical dwarf geckos (Sphaerodactylidae: Sphaerodactylus).</title>
        <authorList>
            <person name="Pinto B.J."/>
            <person name="Keating S.E."/>
            <person name="Gamble T."/>
        </authorList>
    </citation>
    <scope>NUCLEOTIDE SEQUENCE</scope>
    <source>
        <strain evidence="1">TG3544</strain>
    </source>
</reference>
<sequence length="336" mass="37349">MHSELPILKPVPEPPSHHLPCSPLHGLSNGGTGATGLESNCSAKFRNCQVYCRELENGRLFFATPVDPLFLVLFYLAKAEKEHGKFQPLDQILVDAEFSSCTRLLQCTDTLKSVCHIVEEKETGGKKFYKYSEEKTLKWLTKKVNQTVKVLKKHDVCVGGKVQSATFVSSKKLSGATEEDYVRYAHGLISEYIPEELSATLAKYLRLPEVAVPSKEPPPKVPWVSSEMVWCTAMGMHSVGSLPLMYPISTTEFLQHGKYQLPGAVSEQKNGEEWGKRKTADEPVEAEEDYTKFNTIDFKGKKANKMSAAQKALAKVDKSGMKTMSSFFGSKTKATK</sequence>